<evidence type="ECO:0000313" key="1">
    <source>
        <dbReference type="EMBL" id="QSG06554.1"/>
    </source>
</evidence>
<accession>A0A897N1J8</accession>
<proteinExistence type="predicted"/>
<dbReference type="RefSeq" id="WP_229113072.1">
    <property type="nucleotide sequence ID" value="NZ_CP064787.1"/>
</dbReference>
<organism evidence="1 2">
    <name type="scientific">Halapricum desulfuricans</name>
    <dbReference type="NCBI Taxonomy" id="2841257"/>
    <lineage>
        <taxon>Archaea</taxon>
        <taxon>Methanobacteriati</taxon>
        <taxon>Methanobacteriota</taxon>
        <taxon>Stenosarchaea group</taxon>
        <taxon>Halobacteria</taxon>
        <taxon>Halobacteriales</taxon>
        <taxon>Haloarculaceae</taxon>
        <taxon>Halapricum</taxon>
    </lineage>
</organism>
<gene>
    <name evidence="1" type="ORF">HSR121_2224</name>
</gene>
<dbReference type="EMBL" id="CP064787">
    <property type="protein sequence ID" value="QSG06554.1"/>
    <property type="molecule type" value="Genomic_DNA"/>
</dbReference>
<evidence type="ECO:0000313" key="2">
    <source>
        <dbReference type="Proteomes" id="UP000663525"/>
    </source>
</evidence>
<name>A0A897N1J8_9EURY</name>
<protein>
    <submittedName>
        <fullName evidence="1">Uncharacterized protein</fullName>
    </submittedName>
</protein>
<dbReference type="GeneID" id="68855789"/>
<sequence>MGDTLTCPECGAEIESMDDLETGHEVAEVEPQDDGSFNLFENKDLFLCKGCKRPLGVKKLQ</sequence>
<dbReference type="Proteomes" id="UP000663525">
    <property type="component" value="Chromosome"/>
</dbReference>
<reference evidence="1" key="1">
    <citation type="submission" date="2020-11" db="EMBL/GenBank/DDBJ databases">
        <title>Carbohydrate-dependent, anaerobic sulfur respiration: A novel catabolism in halophilic archaea.</title>
        <authorList>
            <person name="Sorokin D.Y."/>
            <person name="Messina E."/>
            <person name="Smedile F."/>
            <person name="La Cono V."/>
            <person name="Hallsworth J.E."/>
            <person name="Yakimov M.M."/>
        </authorList>
    </citation>
    <scope>NUCLEOTIDE SEQUENCE</scope>
    <source>
        <strain evidence="1">HSR12-1</strain>
    </source>
</reference>
<dbReference type="AlphaFoldDB" id="A0A897N1J8"/>